<keyword evidence="2" id="KW-1185">Reference proteome</keyword>
<name>A0AAN8XBG4_HALRR</name>
<evidence type="ECO:0000313" key="2">
    <source>
        <dbReference type="Proteomes" id="UP001381693"/>
    </source>
</evidence>
<sequence length="230" mass="25694">PGQGIGNIVALRSAITRLMTSSETRRREQEDRELVKMEVAQVESSIQIVQQIYMELSTKIDIITSSRMTVTDNTNSVAMSNVTSIMRMISQGSISEISVSELNASLSIIQNIQVTPGTEIEGIFELQSLAEQSVSTSESARQFLLSTQQSRRNIDIMSSSTQMLVEIQIFLEQRMVQARGSQTGSMGGASALYVDLQAMMMRIVRKEELTFTFLEDLEFLMDDLMISNEQ</sequence>
<organism evidence="1 2">
    <name type="scientific">Halocaridina rubra</name>
    <name type="common">Hawaiian red shrimp</name>
    <dbReference type="NCBI Taxonomy" id="373956"/>
    <lineage>
        <taxon>Eukaryota</taxon>
        <taxon>Metazoa</taxon>
        <taxon>Ecdysozoa</taxon>
        <taxon>Arthropoda</taxon>
        <taxon>Crustacea</taxon>
        <taxon>Multicrustacea</taxon>
        <taxon>Malacostraca</taxon>
        <taxon>Eumalacostraca</taxon>
        <taxon>Eucarida</taxon>
        <taxon>Decapoda</taxon>
        <taxon>Pleocyemata</taxon>
        <taxon>Caridea</taxon>
        <taxon>Atyoidea</taxon>
        <taxon>Atyidae</taxon>
        <taxon>Halocaridina</taxon>
    </lineage>
</organism>
<proteinExistence type="predicted"/>
<feature type="non-terminal residue" evidence="1">
    <location>
        <position position="230"/>
    </location>
</feature>
<evidence type="ECO:0000313" key="1">
    <source>
        <dbReference type="EMBL" id="KAK7077398.1"/>
    </source>
</evidence>
<dbReference type="EMBL" id="JAXCGZ010008974">
    <property type="protein sequence ID" value="KAK7077398.1"/>
    <property type="molecule type" value="Genomic_DNA"/>
</dbReference>
<comment type="caution">
    <text evidence="1">The sequence shown here is derived from an EMBL/GenBank/DDBJ whole genome shotgun (WGS) entry which is preliminary data.</text>
</comment>
<feature type="non-terminal residue" evidence="1">
    <location>
        <position position="1"/>
    </location>
</feature>
<accession>A0AAN8XBG4</accession>
<dbReference type="AlphaFoldDB" id="A0AAN8XBG4"/>
<protein>
    <submittedName>
        <fullName evidence="1">Uncharacterized protein</fullName>
    </submittedName>
</protein>
<gene>
    <name evidence="1" type="ORF">SK128_023358</name>
</gene>
<reference evidence="1 2" key="1">
    <citation type="submission" date="2023-11" db="EMBL/GenBank/DDBJ databases">
        <title>Halocaridina rubra genome assembly.</title>
        <authorList>
            <person name="Smith C."/>
        </authorList>
    </citation>
    <scope>NUCLEOTIDE SEQUENCE [LARGE SCALE GENOMIC DNA]</scope>
    <source>
        <strain evidence="1">EP-1</strain>
        <tissue evidence="1">Whole</tissue>
    </source>
</reference>
<dbReference type="Proteomes" id="UP001381693">
    <property type="component" value="Unassembled WGS sequence"/>
</dbReference>